<dbReference type="EMBL" id="VJMH01005197">
    <property type="protein sequence ID" value="KAF0699113.1"/>
    <property type="molecule type" value="Genomic_DNA"/>
</dbReference>
<feature type="chain" id="PRO_5036116140" evidence="1">
    <location>
        <begin position="19"/>
        <end position="1012"/>
    </location>
</feature>
<name>A0A485KQ14_9STRA</name>
<accession>A0A485KQ14</accession>
<protein>
    <submittedName>
        <fullName evidence="3">Aste57867_10315 protein</fullName>
    </submittedName>
</protein>
<dbReference type="AlphaFoldDB" id="A0A485KQ14"/>
<reference evidence="2" key="2">
    <citation type="submission" date="2019-06" db="EMBL/GenBank/DDBJ databases">
        <title>Genomics analysis of Aphanomyces spp. identifies a new class of oomycete effector associated with host adaptation.</title>
        <authorList>
            <person name="Gaulin E."/>
        </authorList>
    </citation>
    <scope>NUCLEOTIDE SEQUENCE</scope>
    <source>
        <strain evidence="2">CBS 578.67</strain>
    </source>
</reference>
<evidence type="ECO:0000313" key="4">
    <source>
        <dbReference type="Proteomes" id="UP000332933"/>
    </source>
</evidence>
<dbReference type="OrthoDB" id="72475at2759"/>
<evidence type="ECO:0000256" key="1">
    <source>
        <dbReference type="SAM" id="SignalP"/>
    </source>
</evidence>
<organism evidence="3 4">
    <name type="scientific">Aphanomyces stellatus</name>
    <dbReference type="NCBI Taxonomy" id="120398"/>
    <lineage>
        <taxon>Eukaryota</taxon>
        <taxon>Sar</taxon>
        <taxon>Stramenopiles</taxon>
        <taxon>Oomycota</taxon>
        <taxon>Saprolegniomycetes</taxon>
        <taxon>Saprolegniales</taxon>
        <taxon>Verrucalvaceae</taxon>
        <taxon>Aphanomyces</taxon>
    </lineage>
</organism>
<keyword evidence="1" id="KW-0732">Signal</keyword>
<dbReference type="EMBL" id="CAADRA010005218">
    <property type="protein sequence ID" value="VFT87189.1"/>
    <property type="molecule type" value="Genomic_DNA"/>
</dbReference>
<feature type="signal peptide" evidence="1">
    <location>
        <begin position="1"/>
        <end position="18"/>
    </location>
</feature>
<sequence length="1012" mass="107896">MHWLWAALVTTLGVVAQAQTITTSNATIYTAYLRVRWPNASLATVEANENALKAGIARTVLAATTTNATNATSTLFLNATVLGLEIRTLTGASVTLNQTQNWTIEYAIQAASTSANASPASIVNQLVSLTVTPTLNTTLQASLTVAAGLSFDASTTPSVSRLQVAPTPATLDGFADGSATYTLVNLHFFAPNSTTIGTTFTGNYFSLAALTRMRYAVYALLGFKNDGYEDAYIMQVTNTTLTPNKPETDVLVFVRLNSSLHTLSAALQALASGSPSGTTTLFLADYMAQYNFTARNYSMVVESPWTAPSSTWWVSTTTATSSNASISGSNSNGQFPPITTPAPPGGNLVGPATSPPFPTGPLPTTVVPLLDGGLVQYPFTWSFNVTAANVAPVYLVPGICNGWNQVCLHLKWVVETNDSYVLARVKGQQYINSTLYGNTYGPAINANQSSIWTLYDVPPTDVMLDFIRTSDQALATIDITAALLSSTSATSTVSSTTNSDVYTTYYATPLSAKELVLEIHVKRGTPPTPPTMSLQNAGCAYCNKLASQCTNDVNCTGLSNCLVATTSASDQYNLLVNGDYGDSLNTTLATQRCFVGVGNSPGRALFDQVANCLITRACPYGAYADLAKQGGPSKLIWQAPTPAWIQLQLTPWNQLPAYVTTLQFTLNYANNPGCPVTLFSGAPPTNFSAQLSACVLGDCEVVVLSNTTNVTTLDIVFNNHIGPTPVLSYSPQAATFPIPTLNIIPKLLASSALMLMPVNDPILNPVVPQNACSSCWLDFLQNCLLDATCNSYINCILSQSFQSISTLIQSGKINSTFDLNPTILTCSDPTVPQWGAWRALQNVSHCYAKNQCPVAVQPPPGVPLPPPGSILPMSPNSTNIMWVLPPNRTQQVLYNVSAAPAYPPQFVFNYQLDQSYQSLYGGMGDFASVLPNLVGFPDVTVKGPFNATNTDGSITYSWQVNYPAYAGFLPTYSISDMNGKPLLVLNDAPPSALLSVQPQQFNATAWAAPIFR</sequence>
<keyword evidence="4" id="KW-1185">Reference proteome</keyword>
<evidence type="ECO:0000313" key="3">
    <source>
        <dbReference type="EMBL" id="VFT87189.1"/>
    </source>
</evidence>
<reference evidence="3 4" key="1">
    <citation type="submission" date="2019-03" db="EMBL/GenBank/DDBJ databases">
        <authorList>
            <person name="Gaulin E."/>
            <person name="Dumas B."/>
        </authorList>
    </citation>
    <scope>NUCLEOTIDE SEQUENCE [LARGE SCALE GENOMIC DNA]</scope>
    <source>
        <strain evidence="3">CBS 568.67</strain>
    </source>
</reference>
<gene>
    <name evidence="3" type="primary">Aste57867_10315</name>
    <name evidence="2" type="ORF">As57867_010275</name>
    <name evidence="3" type="ORF">ASTE57867_10315</name>
</gene>
<dbReference type="Proteomes" id="UP000332933">
    <property type="component" value="Unassembled WGS sequence"/>
</dbReference>
<evidence type="ECO:0000313" key="2">
    <source>
        <dbReference type="EMBL" id="KAF0699113.1"/>
    </source>
</evidence>
<proteinExistence type="predicted"/>